<feature type="domain" description="Chitin-binding type-3" evidence="3">
    <location>
        <begin position="141"/>
        <end position="185"/>
    </location>
</feature>
<dbReference type="Gene3D" id="2.10.10.20">
    <property type="entry name" value="Carbohydrate-binding module superfamily 5/12"/>
    <property type="match status" value="2"/>
</dbReference>
<organism evidence="4 5">
    <name type="scientific">Tunturiibacter empetritectus</name>
    <dbReference type="NCBI Taxonomy" id="3069691"/>
    <lineage>
        <taxon>Bacteria</taxon>
        <taxon>Pseudomonadati</taxon>
        <taxon>Acidobacteriota</taxon>
        <taxon>Terriglobia</taxon>
        <taxon>Terriglobales</taxon>
        <taxon>Acidobacteriaceae</taxon>
        <taxon>Tunturiibacter</taxon>
    </lineage>
</organism>
<evidence type="ECO:0000259" key="3">
    <source>
        <dbReference type="SMART" id="SM00495"/>
    </source>
</evidence>
<feature type="region of interest" description="Disordered" evidence="2">
    <location>
        <begin position="348"/>
        <end position="368"/>
    </location>
</feature>
<keyword evidence="1" id="KW-0677">Repeat</keyword>
<dbReference type="InterPro" id="IPR008160">
    <property type="entry name" value="Collagen"/>
</dbReference>
<dbReference type="GO" id="GO:0005975">
    <property type="term" value="P:carbohydrate metabolic process"/>
    <property type="evidence" value="ECO:0007669"/>
    <property type="project" value="InterPro"/>
</dbReference>
<feature type="compositionally biased region" description="Low complexity" evidence="2">
    <location>
        <begin position="80"/>
        <end position="101"/>
    </location>
</feature>
<accession>A0A7W8IH33</accession>
<keyword evidence="5" id="KW-1185">Reference proteome</keyword>
<proteinExistence type="predicted"/>
<dbReference type="GO" id="GO:0005576">
    <property type="term" value="C:extracellular region"/>
    <property type="evidence" value="ECO:0007669"/>
    <property type="project" value="InterPro"/>
</dbReference>
<dbReference type="Pfam" id="PF01391">
    <property type="entry name" value="Collagen"/>
    <property type="match status" value="3"/>
</dbReference>
<dbReference type="Proteomes" id="UP000568106">
    <property type="component" value="Unassembled WGS sequence"/>
</dbReference>
<dbReference type="InterPro" id="IPR050938">
    <property type="entry name" value="Collagen_Structural_Proteins"/>
</dbReference>
<dbReference type="InterPro" id="IPR003610">
    <property type="entry name" value="CBM5/12"/>
</dbReference>
<name>A0A7W8IH33_9BACT</name>
<feature type="region of interest" description="Disordered" evidence="2">
    <location>
        <begin position="59"/>
        <end position="124"/>
    </location>
</feature>
<dbReference type="SMART" id="SM00495">
    <property type="entry name" value="ChtBD3"/>
    <property type="match status" value="2"/>
</dbReference>
<dbReference type="PANTHER" id="PTHR37456">
    <property type="entry name" value="SI:CH211-266K2.1"/>
    <property type="match status" value="1"/>
</dbReference>
<dbReference type="AlphaFoldDB" id="A0A7W8IH33"/>
<dbReference type="GO" id="GO:0004553">
    <property type="term" value="F:hydrolase activity, hydrolyzing O-glycosyl compounds"/>
    <property type="evidence" value="ECO:0007669"/>
    <property type="project" value="InterPro"/>
</dbReference>
<sequence length="526" mass="50071">MAGQFVSIDVTAQVQAWLRTPGSNNGLALTSATANALFDSKENDETGHSAQLDVTLVSSGPQGLPGATGAQGLQGPQGIPGTPGVQGVAGPQGVAGVQGPVGPAGPIGPAGSIGTSGATGATGPAGPTGATGAAGTGVNYRNAYVAGTTYAANDAVTFNGSTYISLQSNNTGNSPAAKPAFWSVFAAAGATGPQGIQGVTGTVGPQGPQGIQGIAGASGPAGPVGALGPQGLTGATGPQGTTGPVGPIGATGPAGATGAIGPVGATGSAGAIGATGPAGPVGMVWKGAWVGTQSYAVNNAVSYNGATYIAIAASTNVVPTNTTAWNIVAAAGANGANGANGATGATGATGANGAPGPAGPTGPTGATGATGAAGSGGALLKDKNGASQGYLISYDNYFHYTVEHSGYIYQVGVDGTFPTAQIWWTGSNCTGTPYYNDGGSGGAQMLAKNLVYSAKTNELYTLSNPNSLGISTSVLISAGSIENPTCYNYSPAVSTGGWALTPTTPATVGSTATGNPLTVPAPFQLP</sequence>
<evidence type="ECO:0000256" key="2">
    <source>
        <dbReference type="SAM" id="MobiDB-lite"/>
    </source>
</evidence>
<dbReference type="GO" id="GO:0030246">
    <property type="term" value="F:carbohydrate binding"/>
    <property type="evidence" value="ECO:0007669"/>
    <property type="project" value="InterPro"/>
</dbReference>
<comment type="caution">
    <text evidence="4">The sequence shown here is derived from an EMBL/GenBank/DDBJ whole genome shotgun (WGS) entry which is preliminary data.</text>
</comment>
<dbReference type="PANTHER" id="PTHR37456:SF3">
    <property type="entry name" value="COLLAGEN ALPHA-1(XXV) CHAIN"/>
    <property type="match status" value="1"/>
</dbReference>
<evidence type="ECO:0000256" key="1">
    <source>
        <dbReference type="ARBA" id="ARBA00022737"/>
    </source>
</evidence>
<reference evidence="4" key="1">
    <citation type="submission" date="2020-08" db="EMBL/GenBank/DDBJ databases">
        <title>Genomic Encyclopedia of Type Strains, Phase IV (KMG-V): Genome sequencing to study the core and pangenomes of soil and plant-associated prokaryotes.</title>
        <authorList>
            <person name="Whitman W."/>
        </authorList>
    </citation>
    <scope>NUCLEOTIDE SEQUENCE [LARGE SCALE GENOMIC DNA]</scope>
    <source>
        <strain evidence="4">M8UP27</strain>
    </source>
</reference>
<evidence type="ECO:0000313" key="5">
    <source>
        <dbReference type="Proteomes" id="UP000568106"/>
    </source>
</evidence>
<feature type="domain" description="Chitin-binding type-3" evidence="3">
    <location>
        <begin position="286"/>
        <end position="328"/>
    </location>
</feature>
<feature type="compositionally biased region" description="Low complexity" evidence="2">
    <location>
        <begin position="107"/>
        <end position="124"/>
    </location>
</feature>
<protein>
    <recommendedName>
        <fullName evidence="3">Chitin-binding type-3 domain-containing protein</fullName>
    </recommendedName>
</protein>
<gene>
    <name evidence="4" type="ORF">HDF09_001740</name>
</gene>
<evidence type="ECO:0000313" key="4">
    <source>
        <dbReference type="EMBL" id="MBB5317071.1"/>
    </source>
</evidence>
<dbReference type="EMBL" id="JACHDY010000002">
    <property type="protein sequence ID" value="MBB5317071.1"/>
    <property type="molecule type" value="Genomic_DNA"/>
</dbReference>